<dbReference type="Proteomes" id="UP000193450">
    <property type="component" value="Chromosome"/>
</dbReference>
<evidence type="ECO:0000313" key="2">
    <source>
        <dbReference type="EMBL" id="ARN76420.1"/>
    </source>
</evidence>
<dbReference type="InterPro" id="IPR036953">
    <property type="entry name" value="GreA/GreB_C_sf"/>
</dbReference>
<dbReference type="Gene3D" id="3.10.50.30">
    <property type="entry name" value="Transcription elongation factor, GreA/GreB, C-terminal domain"/>
    <property type="match status" value="1"/>
</dbReference>
<dbReference type="PIRSF" id="PIRSF006092">
    <property type="entry name" value="GreA_GreB"/>
    <property type="match status" value="1"/>
</dbReference>
<dbReference type="STRING" id="716816.BST96_14075"/>
<evidence type="ECO:0000259" key="1">
    <source>
        <dbReference type="Pfam" id="PF01272"/>
    </source>
</evidence>
<dbReference type="Pfam" id="PF01272">
    <property type="entry name" value="GreA_GreB"/>
    <property type="match status" value="1"/>
</dbReference>
<dbReference type="InterPro" id="IPR001437">
    <property type="entry name" value="Tscrpt_elong_fac_GreA/B_C"/>
</dbReference>
<protein>
    <recommendedName>
        <fullName evidence="1">Transcription elongation factor GreA/GreB C-terminal domain-containing protein</fullName>
    </recommendedName>
</protein>
<dbReference type="AlphaFoldDB" id="A0A1X9NEG4"/>
<name>A0A1X9NEG4_9GAMM</name>
<proteinExistence type="predicted"/>
<keyword evidence="3" id="KW-1185">Reference proteome</keyword>
<organism evidence="2 3">
    <name type="scientific">Oceanicoccus sagamiensis</name>
    <dbReference type="NCBI Taxonomy" id="716816"/>
    <lineage>
        <taxon>Bacteria</taxon>
        <taxon>Pseudomonadati</taxon>
        <taxon>Pseudomonadota</taxon>
        <taxon>Gammaproteobacteria</taxon>
        <taxon>Cellvibrionales</taxon>
        <taxon>Spongiibacteraceae</taxon>
        <taxon>Oceanicoccus</taxon>
    </lineage>
</organism>
<sequence>MIKPFMHYLVRAIIEQLEQELSTAANASQQAHASATHSENIADNKYDTLAVEAAYLAHGQSMRIAELQQAIALYQQFKRPQFSAQSSIQLGALVCIEDDQGQQRHLLLGPAAGGLSLNRNGDIISLITPATPLGQALMGQTLDDEVLLQLNQQQQRFTIVSIE</sequence>
<reference evidence="2 3" key="1">
    <citation type="submission" date="2016-11" db="EMBL/GenBank/DDBJ databases">
        <title>Trade-off between light-utilization and light-protection in marine flavobacteria.</title>
        <authorList>
            <person name="Kumagai Y."/>
        </authorList>
    </citation>
    <scope>NUCLEOTIDE SEQUENCE [LARGE SCALE GENOMIC DNA]</scope>
    <source>
        <strain evidence="2 3">NBRC 107125</strain>
    </source>
</reference>
<accession>A0A1X9NEG4</accession>
<evidence type="ECO:0000313" key="3">
    <source>
        <dbReference type="Proteomes" id="UP000193450"/>
    </source>
</evidence>
<dbReference type="SUPFAM" id="SSF54534">
    <property type="entry name" value="FKBP-like"/>
    <property type="match status" value="1"/>
</dbReference>
<dbReference type="GO" id="GO:0003677">
    <property type="term" value="F:DNA binding"/>
    <property type="evidence" value="ECO:0007669"/>
    <property type="project" value="InterPro"/>
</dbReference>
<dbReference type="GO" id="GO:0032784">
    <property type="term" value="P:regulation of DNA-templated transcription elongation"/>
    <property type="evidence" value="ECO:0007669"/>
    <property type="project" value="InterPro"/>
</dbReference>
<dbReference type="KEGG" id="osg:BST96_14075"/>
<gene>
    <name evidence="2" type="ORF">BST96_14075</name>
</gene>
<dbReference type="InterPro" id="IPR023459">
    <property type="entry name" value="Tscrpt_elong_fac_GreA/B_fam"/>
</dbReference>
<feature type="domain" description="Transcription elongation factor GreA/GreB C-terminal" evidence="1">
    <location>
        <begin position="86"/>
        <end position="163"/>
    </location>
</feature>
<dbReference type="GO" id="GO:0070063">
    <property type="term" value="F:RNA polymerase binding"/>
    <property type="evidence" value="ECO:0007669"/>
    <property type="project" value="InterPro"/>
</dbReference>
<dbReference type="EMBL" id="CP019343">
    <property type="protein sequence ID" value="ARN76420.1"/>
    <property type="molecule type" value="Genomic_DNA"/>
</dbReference>